<feature type="domain" description="CCHC-type" evidence="2">
    <location>
        <begin position="191"/>
        <end position="206"/>
    </location>
</feature>
<evidence type="ECO:0000313" key="4">
    <source>
        <dbReference type="Proteomes" id="UP000187203"/>
    </source>
</evidence>
<evidence type="ECO:0000259" key="2">
    <source>
        <dbReference type="PROSITE" id="PS50158"/>
    </source>
</evidence>
<dbReference type="GO" id="GO:0003676">
    <property type="term" value="F:nucleic acid binding"/>
    <property type="evidence" value="ECO:0007669"/>
    <property type="project" value="InterPro"/>
</dbReference>
<keyword evidence="1" id="KW-0863">Zinc-finger</keyword>
<comment type="caution">
    <text evidence="3">The sequence shown here is derived from an EMBL/GenBank/DDBJ whole genome shotgun (WGS) entry which is preliminary data.</text>
</comment>
<gene>
    <name evidence="3" type="ORF">COLO4_18925</name>
</gene>
<evidence type="ECO:0000256" key="1">
    <source>
        <dbReference type="PROSITE-ProRule" id="PRU00047"/>
    </source>
</evidence>
<dbReference type="InterPro" id="IPR040256">
    <property type="entry name" value="At4g02000-like"/>
</dbReference>
<dbReference type="PANTHER" id="PTHR31286">
    <property type="entry name" value="GLYCINE-RICH CELL WALL STRUCTURAL PROTEIN 1.8-LIKE"/>
    <property type="match status" value="1"/>
</dbReference>
<dbReference type="InterPro" id="IPR025558">
    <property type="entry name" value="DUF4283"/>
</dbReference>
<organism evidence="3 4">
    <name type="scientific">Corchorus olitorius</name>
    <dbReference type="NCBI Taxonomy" id="93759"/>
    <lineage>
        <taxon>Eukaryota</taxon>
        <taxon>Viridiplantae</taxon>
        <taxon>Streptophyta</taxon>
        <taxon>Embryophyta</taxon>
        <taxon>Tracheophyta</taxon>
        <taxon>Spermatophyta</taxon>
        <taxon>Magnoliopsida</taxon>
        <taxon>eudicotyledons</taxon>
        <taxon>Gunneridae</taxon>
        <taxon>Pentapetalae</taxon>
        <taxon>rosids</taxon>
        <taxon>malvids</taxon>
        <taxon>Malvales</taxon>
        <taxon>Malvaceae</taxon>
        <taxon>Grewioideae</taxon>
        <taxon>Apeibeae</taxon>
        <taxon>Corchorus</taxon>
    </lineage>
</organism>
<dbReference type="OrthoDB" id="1748760at2759"/>
<dbReference type="Pfam" id="PF14392">
    <property type="entry name" value="zf-CCHC_4"/>
    <property type="match status" value="1"/>
</dbReference>
<accession>A0A1R3J7I1</accession>
<keyword evidence="1" id="KW-0479">Metal-binding</keyword>
<dbReference type="Proteomes" id="UP000187203">
    <property type="component" value="Unassembled WGS sequence"/>
</dbReference>
<evidence type="ECO:0000313" key="3">
    <source>
        <dbReference type="EMBL" id="OMO90726.1"/>
    </source>
</evidence>
<dbReference type="InterPro" id="IPR025836">
    <property type="entry name" value="Zn_knuckle_CX2CX4HX4C"/>
</dbReference>
<dbReference type="InterPro" id="IPR001878">
    <property type="entry name" value="Znf_CCHC"/>
</dbReference>
<keyword evidence="1" id="KW-0862">Zinc</keyword>
<dbReference type="GO" id="GO:0008270">
    <property type="term" value="F:zinc ion binding"/>
    <property type="evidence" value="ECO:0007669"/>
    <property type="project" value="UniProtKB-KW"/>
</dbReference>
<reference evidence="4" key="1">
    <citation type="submission" date="2013-09" db="EMBL/GenBank/DDBJ databases">
        <title>Corchorus olitorius genome sequencing.</title>
        <authorList>
            <person name="Alam M."/>
            <person name="Haque M.S."/>
            <person name="Islam M.S."/>
            <person name="Emdad E.M."/>
            <person name="Islam M.M."/>
            <person name="Ahmed B."/>
            <person name="Halim A."/>
            <person name="Hossen Q.M.M."/>
            <person name="Hossain M.Z."/>
            <person name="Ahmed R."/>
            <person name="Khan M.M."/>
            <person name="Islam R."/>
            <person name="Rashid M.M."/>
            <person name="Khan S.A."/>
            <person name="Rahman M.S."/>
            <person name="Alam M."/>
            <person name="Yahiya A.S."/>
            <person name="Khan M.S."/>
            <person name="Azam M.S."/>
            <person name="Haque T."/>
            <person name="Lashkar M.Z.H."/>
            <person name="Akhand A.I."/>
            <person name="Morshed G."/>
            <person name="Roy S."/>
            <person name="Uddin K.S."/>
            <person name="Rabeya T."/>
            <person name="Hossain A.S."/>
            <person name="Chowdhury A."/>
            <person name="Snigdha A.R."/>
            <person name="Mortoza M.S."/>
            <person name="Matin S.A."/>
            <person name="Hoque S.M.E."/>
            <person name="Islam M.K."/>
            <person name="Roy D.K."/>
            <person name="Haider R."/>
            <person name="Moosa M.M."/>
            <person name="Elias S.M."/>
            <person name="Hasan A.M."/>
            <person name="Jahan S."/>
            <person name="Shafiuddin M."/>
            <person name="Mahmood N."/>
            <person name="Shommy N.S."/>
        </authorList>
    </citation>
    <scope>NUCLEOTIDE SEQUENCE [LARGE SCALE GENOMIC DNA]</scope>
    <source>
        <strain evidence="4">cv. O-4</strain>
    </source>
</reference>
<dbReference type="STRING" id="93759.A0A1R3J7I1"/>
<dbReference type="PANTHER" id="PTHR31286:SF178">
    <property type="entry name" value="DUF4283 DOMAIN-CONTAINING PROTEIN"/>
    <property type="match status" value="1"/>
</dbReference>
<dbReference type="EMBL" id="AWUE01016526">
    <property type="protein sequence ID" value="OMO90726.1"/>
    <property type="molecule type" value="Genomic_DNA"/>
</dbReference>
<sequence length="259" mass="29111">MEDNTIVLDPGDDGEVVKEFTMAGKLISEKAVNRGGVKNILRKAWMEIGEVRIPDAPDNVFVFSMKKKEIMDQILEESPWSAMGQLVNLKQWEPSEALEDIDFSKVAFWIQVHGLNRDLLTKKNAERIGASLGKVVEVENPVGDGGLVRGFLRCRVEIDLADPLKDGFWVPCSNGDRRWASLRYEKLSDCCYNCGCIGHSEKMCDEEPVVAIYDPELLRYGPWMRTAAVRKISEDIPPTVKGGKGNDAREANRQIWRVG</sequence>
<protein>
    <recommendedName>
        <fullName evidence="2">CCHC-type domain-containing protein</fullName>
    </recommendedName>
</protein>
<dbReference type="AlphaFoldDB" id="A0A1R3J7I1"/>
<keyword evidence="4" id="KW-1185">Reference proteome</keyword>
<name>A0A1R3J7I1_9ROSI</name>
<dbReference type="PROSITE" id="PS50158">
    <property type="entry name" value="ZF_CCHC"/>
    <property type="match status" value="1"/>
</dbReference>
<proteinExistence type="predicted"/>
<dbReference type="Pfam" id="PF14111">
    <property type="entry name" value="DUF4283"/>
    <property type="match status" value="1"/>
</dbReference>